<dbReference type="GO" id="GO:0016051">
    <property type="term" value="P:carbohydrate biosynthetic process"/>
    <property type="evidence" value="ECO:0007669"/>
    <property type="project" value="InterPro"/>
</dbReference>
<dbReference type="STRING" id="1886670.PTI45_03241"/>
<dbReference type="InterPro" id="IPR036732">
    <property type="entry name" value="AFP_Neu5c_C_sf"/>
</dbReference>
<dbReference type="Pfam" id="PF03102">
    <property type="entry name" value="NeuB"/>
    <property type="match status" value="1"/>
</dbReference>
<dbReference type="CDD" id="cd11615">
    <property type="entry name" value="SAF_NeuB_like"/>
    <property type="match status" value="1"/>
</dbReference>
<dbReference type="InterPro" id="IPR051690">
    <property type="entry name" value="PseI-like"/>
</dbReference>
<name>A0A1E3L0I6_9BACL</name>
<dbReference type="GO" id="GO:0050462">
    <property type="term" value="F:N-acetylneuraminate synthase activity"/>
    <property type="evidence" value="ECO:0007669"/>
    <property type="project" value="UniProtKB-EC"/>
</dbReference>
<dbReference type="SUPFAM" id="SSF51569">
    <property type="entry name" value="Aldolase"/>
    <property type="match status" value="1"/>
</dbReference>
<dbReference type="AlphaFoldDB" id="A0A1E3L0I6"/>
<comment type="caution">
    <text evidence="2">The sequence shown here is derived from an EMBL/GenBank/DDBJ whole genome shotgun (WGS) entry which is preliminary data.</text>
</comment>
<organism evidence="2 3">
    <name type="scientific">Paenibacillus nuruki</name>
    <dbReference type="NCBI Taxonomy" id="1886670"/>
    <lineage>
        <taxon>Bacteria</taxon>
        <taxon>Bacillati</taxon>
        <taxon>Bacillota</taxon>
        <taxon>Bacilli</taxon>
        <taxon>Bacillales</taxon>
        <taxon>Paenibacillaceae</taxon>
        <taxon>Paenibacillus</taxon>
    </lineage>
</organism>
<evidence type="ECO:0000313" key="3">
    <source>
        <dbReference type="Proteomes" id="UP000094578"/>
    </source>
</evidence>
<dbReference type="Gene3D" id="3.90.1210.10">
    <property type="entry name" value="Antifreeze-like/N-acetylneuraminic acid synthase C-terminal domain"/>
    <property type="match status" value="1"/>
</dbReference>
<dbReference type="PATRIC" id="fig|1886670.3.peg.3295"/>
<keyword evidence="2" id="KW-0808">Transferase</keyword>
<dbReference type="EMBL" id="MDER01000060">
    <property type="protein sequence ID" value="ODP27307.1"/>
    <property type="molecule type" value="Genomic_DNA"/>
</dbReference>
<dbReference type="PANTHER" id="PTHR42966">
    <property type="entry name" value="N-ACETYLNEURAMINATE SYNTHASE"/>
    <property type="match status" value="1"/>
</dbReference>
<dbReference type="InterPro" id="IPR057736">
    <property type="entry name" value="SAF_PseI/NeuA/NeuB"/>
</dbReference>
<evidence type="ECO:0000313" key="2">
    <source>
        <dbReference type="EMBL" id="ODP27307.1"/>
    </source>
</evidence>
<gene>
    <name evidence="2" type="primary">neuB</name>
    <name evidence="2" type="ORF">PTI45_03241</name>
</gene>
<keyword evidence="3" id="KW-1185">Reference proteome</keyword>
<dbReference type="SUPFAM" id="SSF51269">
    <property type="entry name" value="AFP III-like domain"/>
    <property type="match status" value="1"/>
</dbReference>
<proteinExistence type="predicted"/>
<protein>
    <submittedName>
        <fullName evidence="2">N-acetylneuraminate synthase</fullName>
        <ecNumber evidence="2">2.5.1.56</ecNumber>
    </submittedName>
</protein>
<dbReference type="InterPro" id="IPR013132">
    <property type="entry name" value="PseI/NeuA/B-like_N"/>
</dbReference>
<dbReference type="RefSeq" id="WP_139129270.1">
    <property type="nucleotide sequence ID" value="NZ_MDER01000060.1"/>
</dbReference>
<evidence type="ECO:0000259" key="1">
    <source>
        <dbReference type="PROSITE" id="PS50844"/>
    </source>
</evidence>
<dbReference type="PROSITE" id="PS50844">
    <property type="entry name" value="AFP_LIKE"/>
    <property type="match status" value="1"/>
</dbReference>
<reference evidence="2 3" key="1">
    <citation type="submission" date="2016-08" db="EMBL/GenBank/DDBJ databases">
        <title>Genome sequencing of Paenibacillus sp. TI45-13ar, isolated from Korean traditional nuruk.</title>
        <authorList>
            <person name="Kim S.-J."/>
        </authorList>
    </citation>
    <scope>NUCLEOTIDE SEQUENCE [LARGE SCALE GENOMIC DNA]</scope>
    <source>
        <strain evidence="2 3">TI45-13ar</strain>
    </source>
</reference>
<dbReference type="GO" id="GO:0047444">
    <property type="term" value="F:N-acylneuraminate-9-phosphate synthase activity"/>
    <property type="evidence" value="ECO:0007669"/>
    <property type="project" value="TreeGrafter"/>
</dbReference>
<dbReference type="InterPro" id="IPR006190">
    <property type="entry name" value="SAF_AFP_Neu5Ac"/>
</dbReference>
<dbReference type="Gene3D" id="3.20.20.70">
    <property type="entry name" value="Aldolase class I"/>
    <property type="match status" value="1"/>
</dbReference>
<dbReference type="SMART" id="SM00858">
    <property type="entry name" value="SAF"/>
    <property type="match status" value="1"/>
</dbReference>
<dbReference type="PANTHER" id="PTHR42966:SF2">
    <property type="entry name" value="PSEUDAMINIC ACID SYNTHASE"/>
    <property type="match status" value="1"/>
</dbReference>
<sequence>MKYDSSIKINEKEISINSPTYFIADIAANHDGDLERAKELIWLAKEAGADAAKFQHFKAEKIVSDYGFKELNGLSSHQSNWKNSVFDTYKKYEFDRDWNQELIATAQSAQIDFMTTPYDYAAITSVDAHVPAYKVGSGDISWVDFIEEIAKKEKPIILATGASEISDVERAVQTILKYNRQLILLQCNTNYTGNLENLGYVNLRVLQTYAIKYPHMILGLSDHTPGHATVLGAITLGARVIEKHFTDDNNRVGPDHLFSMNPTTWRDMIDRSRELEAALGDGTKRVEDNEKDAFIVQRRCLRLTKSLKAGDIIKDEDVEALRPAPKDSIHPYEKDIVVGQILLIDKNQGDALYMKDMRR</sequence>
<accession>A0A1E3L0I6</accession>
<dbReference type="InterPro" id="IPR013974">
    <property type="entry name" value="SAF"/>
</dbReference>
<dbReference type="Proteomes" id="UP000094578">
    <property type="component" value="Unassembled WGS sequence"/>
</dbReference>
<dbReference type="EC" id="2.5.1.56" evidence="2"/>
<feature type="domain" description="AFP-like" evidence="1">
    <location>
        <begin position="300"/>
        <end position="359"/>
    </location>
</feature>
<dbReference type="InterPro" id="IPR013785">
    <property type="entry name" value="Aldolase_TIM"/>
</dbReference>